<evidence type="ECO:0000313" key="4">
    <source>
        <dbReference type="Proteomes" id="UP000287651"/>
    </source>
</evidence>
<evidence type="ECO:0000256" key="1">
    <source>
        <dbReference type="SAM" id="MobiDB-lite"/>
    </source>
</evidence>
<proteinExistence type="predicted"/>
<feature type="region of interest" description="Disordered" evidence="1">
    <location>
        <begin position="103"/>
        <end position="159"/>
    </location>
</feature>
<dbReference type="EMBL" id="AMZH03015294">
    <property type="protein sequence ID" value="RRT46279.1"/>
    <property type="molecule type" value="Genomic_DNA"/>
</dbReference>
<feature type="non-terminal residue" evidence="3">
    <location>
        <position position="159"/>
    </location>
</feature>
<keyword evidence="2" id="KW-0732">Signal</keyword>
<dbReference type="AlphaFoldDB" id="A0A426Y3E1"/>
<evidence type="ECO:0000313" key="3">
    <source>
        <dbReference type="EMBL" id="RRT46279.1"/>
    </source>
</evidence>
<name>A0A426Y3E1_ENSVE</name>
<dbReference type="Proteomes" id="UP000287651">
    <property type="component" value="Unassembled WGS sequence"/>
</dbReference>
<organism evidence="3 4">
    <name type="scientific">Ensete ventricosum</name>
    <name type="common">Abyssinian banana</name>
    <name type="synonym">Musa ensete</name>
    <dbReference type="NCBI Taxonomy" id="4639"/>
    <lineage>
        <taxon>Eukaryota</taxon>
        <taxon>Viridiplantae</taxon>
        <taxon>Streptophyta</taxon>
        <taxon>Embryophyta</taxon>
        <taxon>Tracheophyta</taxon>
        <taxon>Spermatophyta</taxon>
        <taxon>Magnoliopsida</taxon>
        <taxon>Liliopsida</taxon>
        <taxon>Zingiberales</taxon>
        <taxon>Musaceae</taxon>
        <taxon>Ensete</taxon>
    </lineage>
</organism>
<comment type="caution">
    <text evidence="3">The sequence shown here is derived from an EMBL/GenBank/DDBJ whole genome shotgun (WGS) entry which is preliminary data.</text>
</comment>
<reference evidence="3 4" key="1">
    <citation type="journal article" date="2014" name="Agronomy (Basel)">
        <title>A Draft Genome Sequence for Ensete ventricosum, the Drought-Tolerant Tree Against Hunger.</title>
        <authorList>
            <person name="Harrison J."/>
            <person name="Moore K.A."/>
            <person name="Paszkiewicz K."/>
            <person name="Jones T."/>
            <person name="Grant M."/>
            <person name="Ambacheew D."/>
            <person name="Muzemil S."/>
            <person name="Studholme D.J."/>
        </authorList>
    </citation>
    <scope>NUCLEOTIDE SEQUENCE [LARGE SCALE GENOMIC DNA]</scope>
</reference>
<sequence length="159" mass="17338">MRAHDLLLLRTSFFFVGCADSHPRQSGDRSCTTFVADFQFRRTFIGLGKCHRRPRFTFPSSSPPQPSDWAWPAATDLDLYSSDPTESFFLAVFENSKNGAQLLPLPRDLGGAATSSTGGADTDVDRSSGNPTDRDLLNDGSLSMSRDIGPTDPTPVPRP</sequence>
<evidence type="ECO:0000256" key="2">
    <source>
        <dbReference type="SAM" id="SignalP"/>
    </source>
</evidence>
<feature type="signal peptide" evidence="2">
    <location>
        <begin position="1"/>
        <end position="21"/>
    </location>
</feature>
<gene>
    <name evidence="3" type="ORF">B296_00028479</name>
</gene>
<feature type="compositionally biased region" description="Low complexity" evidence="1">
    <location>
        <begin position="110"/>
        <end position="121"/>
    </location>
</feature>
<feature type="chain" id="PRO_5019488218" evidence="2">
    <location>
        <begin position="22"/>
        <end position="159"/>
    </location>
</feature>
<accession>A0A426Y3E1</accession>
<protein>
    <submittedName>
        <fullName evidence="3">Uncharacterized protein</fullName>
    </submittedName>
</protein>